<evidence type="ECO:0000256" key="3">
    <source>
        <dbReference type="ARBA" id="ARBA00022833"/>
    </source>
</evidence>
<feature type="compositionally biased region" description="Basic residues" evidence="5">
    <location>
        <begin position="1"/>
        <end position="11"/>
    </location>
</feature>
<evidence type="ECO:0000256" key="5">
    <source>
        <dbReference type="SAM" id="MobiDB-lite"/>
    </source>
</evidence>
<dbReference type="AlphaFoldDB" id="A0A1E7FJ48"/>
<dbReference type="OrthoDB" id="2824457at2759"/>
<dbReference type="EMBL" id="KV784357">
    <property type="protein sequence ID" value="OEU18055.1"/>
    <property type="molecule type" value="Genomic_DNA"/>
</dbReference>
<evidence type="ECO:0000313" key="7">
    <source>
        <dbReference type="EMBL" id="OEU18055.1"/>
    </source>
</evidence>
<evidence type="ECO:0000256" key="4">
    <source>
        <dbReference type="PROSITE-ProRule" id="PRU00134"/>
    </source>
</evidence>
<gene>
    <name evidence="7" type="ORF">FRACYDRAFT_261052</name>
</gene>
<protein>
    <recommendedName>
        <fullName evidence="6">MYND-type domain-containing protein</fullName>
    </recommendedName>
</protein>
<accession>A0A1E7FJ48</accession>
<evidence type="ECO:0000256" key="1">
    <source>
        <dbReference type="ARBA" id="ARBA00022723"/>
    </source>
</evidence>
<feature type="region of interest" description="Disordered" evidence="5">
    <location>
        <begin position="1"/>
        <end position="21"/>
    </location>
</feature>
<dbReference type="Gene3D" id="6.10.140.2220">
    <property type="match status" value="1"/>
</dbReference>
<proteinExistence type="predicted"/>
<feature type="domain" description="MYND-type" evidence="6">
    <location>
        <begin position="330"/>
        <end position="370"/>
    </location>
</feature>
<feature type="region of interest" description="Disordered" evidence="5">
    <location>
        <begin position="138"/>
        <end position="163"/>
    </location>
</feature>
<keyword evidence="1" id="KW-0479">Metal-binding</keyword>
<dbReference type="InParanoid" id="A0A1E7FJ48"/>
<organism evidence="7 8">
    <name type="scientific">Fragilariopsis cylindrus CCMP1102</name>
    <dbReference type="NCBI Taxonomy" id="635003"/>
    <lineage>
        <taxon>Eukaryota</taxon>
        <taxon>Sar</taxon>
        <taxon>Stramenopiles</taxon>
        <taxon>Ochrophyta</taxon>
        <taxon>Bacillariophyta</taxon>
        <taxon>Bacillariophyceae</taxon>
        <taxon>Bacillariophycidae</taxon>
        <taxon>Bacillariales</taxon>
        <taxon>Bacillariaceae</taxon>
        <taxon>Fragilariopsis</taxon>
    </lineage>
</organism>
<sequence>MGRINNKKKNRDGRTSSGGAIVASNNTSITTATDCFYYHYNGGITADSTIGYITSTLGATLMLAKINSNTSTNTINVVDVNDDNRYSGDDVDDHSSNSCCFHGSTEDRFLYKNEYHDCCDDYVKYRSDMAIALRIDNNGSDSNSNSSHHPTSTKTTTTTTAGDDLNMKFTNKHVRTLIQPEFGRFVFAVCTGLYLLHDKQQREGNDNVMTNQRKGIIRSLLALAIDVKYQHVPSAIIHMKKMGISNSLSLSSSAADEDEDDGTTSTIVVDVDKHRRYCRDIMTDRGMINVLARGTLGASNNCSNCNCMKEIKKKGKQQIKVNGGQKLGFCIGCRKEYPKKQLRSCSSCLASKYCSKKCQIEDWSMHKQFCKDVESTLECNNSVSAVKQSRPE</sequence>
<dbReference type="SUPFAM" id="SSF144232">
    <property type="entry name" value="HIT/MYND zinc finger-like"/>
    <property type="match status" value="1"/>
</dbReference>
<evidence type="ECO:0000256" key="2">
    <source>
        <dbReference type="ARBA" id="ARBA00022771"/>
    </source>
</evidence>
<dbReference type="PROSITE" id="PS50865">
    <property type="entry name" value="ZF_MYND_2"/>
    <property type="match status" value="1"/>
</dbReference>
<dbReference type="PROSITE" id="PS01360">
    <property type="entry name" value="ZF_MYND_1"/>
    <property type="match status" value="1"/>
</dbReference>
<feature type="compositionally biased region" description="Low complexity" evidence="5">
    <location>
        <begin position="138"/>
        <end position="160"/>
    </location>
</feature>
<evidence type="ECO:0000313" key="8">
    <source>
        <dbReference type="Proteomes" id="UP000095751"/>
    </source>
</evidence>
<name>A0A1E7FJ48_9STRA</name>
<reference evidence="7 8" key="1">
    <citation type="submission" date="2016-09" db="EMBL/GenBank/DDBJ databases">
        <title>Extensive genetic diversity and differential bi-allelic expression allows diatom success in the polar Southern Ocean.</title>
        <authorList>
            <consortium name="DOE Joint Genome Institute"/>
            <person name="Mock T."/>
            <person name="Otillar R.P."/>
            <person name="Strauss J."/>
            <person name="Dupont C."/>
            <person name="Frickenhaus S."/>
            <person name="Maumus F."/>
            <person name="Mcmullan M."/>
            <person name="Sanges R."/>
            <person name="Schmutz J."/>
            <person name="Toseland A."/>
            <person name="Valas R."/>
            <person name="Veluchamy A."/>
            <person name="Ward B.J."/>
            <person name="Allen A."/>
            <person name="Barry K."/>
            <person name="Falciatore A."/>
            <person name="Ferrante M."/>
            <person name="Fortunato A.E."/>
            <person name="Gloeckner G."/>
            <person name="Gruber A."/>
            <person name="Hipkin R."/>
            <person name="Janech M."/>
            <person name="Kroth P."/>
            <person name="Leese F."/>
            <person name="Lindquist E."/>
            <person name="Lyon B.R."/>
            <person name="Martin J."/>
            <person name="Mayer C."/>
            <person name="Parker M."/>
            <person name="Quesneville H."/>
            <person name="Raymond J."/>
            <person name="Uhlig C."/>
            <person name="Valentin K.U."/>
            <person name="Worden A.Z."/>
            <person name="Armbrust E.V."/>
            <person name="Bowler C."/>
            <person name="Green B."/>
            <person name="Moulton V."/>
            <person name="Van Oosterhout C."/>
            <person name="Grigoriev I."/>
        </authorList>
    </citation>
    <scope>NUCLEOTIDE SEQUENCE [LARGE SCALE GENOMIC DNA]</scope>
    <source>
        <strain evidence="7 8">CCMP1102</strain>
    </source>
</reference>
<dbReference type="KEGG" id="fcy:FRACYDRAFT_261052"/>
<keyword evidence="3" id="KW-0862">Zinc</keyword>
<evidence type="ECO:0000259" key="6">
    <source>
        <dbReference type="PROSITE" id="PS50865"/>
    </source>
</evidence>
<dbReference type="GO" id="GO:0008270">
    <property type="term" value="F:zinc ion binding"/>
    <property type="evidence" value="ECO:0007669"/>
    <property type="project" value="UniProtKB-KW"/>
</dbReference>
<keyword evidence="8" id="KW-1185">Reference proteome</keyword>
<dbReference type="InterPro" id="IPR002893">
    <property type="entry name" value="Znf_MYND"/>
</dbReference>
<keyword evidence="2 4" id="KW-0863">Zinc-finger</keyword>
<dbReference type="Proteomes" id="UP000095751">
    <property type="component" value="Unassembled WGS sequence"/>
</dbReference>
<dbReference type="Pfam" id="PF01753">
    <property type="entry name" value="zf-MYND"/>
    <property type="match status" value="1"/>
</dbReference>